<feature type="domain" description="UVR" evidence="15">
    <location>
        <begin position="650"/>
        <end position="685"/>
    </location>
</feature>
<evidence type="ECO:0000259" key="16">
    <source>
        <dbReference type="PROSITE" id="PS51192"/>
    </source>
</evidence>
<dbReference type="AlphaFoldDB" id="F4XPW5"/>
<dbReference type="SMART" id="SM00490">
    <property type="entry name" value="HELICc"/>
    <property type="match status" value="1"/>
</dbReference>
<evidence type="ECO:0000256" key="13">
    <source>
        <dbReference type="RuleBase" id="RU003587"/>
    </source>
</evidence>
<evidence type="ECO:0000256" key="8">
    <source>
        <dbReference type="ARBA" id="ARBA00022881"/>
    </source>
</evidence>
<comment type="domain">
    <text evidence="12">The beta-hairpin motif is involved in DNA binding.</text>
</comment>
<keyword evidence="12 13" id="KW-0742">SOS response</keyword>
<accession>F4XPW5</accession>
<keyword evidence="14" id="KW-0175">Coiled coil</keyword>
<keyword evidence="5 12" id="KW-0227">DNA damage</keyword>
<feature type="short sequence motif" description="Beta-hairpin" evidence="12">
    <location>
        <begin position="115"/>
        <end position="138"/>
    </location>
</feature>
<evidence type="ECO:0000256" key="14">
    <source>
        <dbReference type="SAM" id="Coils"/>
    </source>
</evidence>
<dbReference type="InterPro" id="IPR036876">
    <property type="entry name" value="UVR_dom_sf"/>
</dbReference>
<evidence type="ECO:0000313" key="19">
    <source>
        <dbReference type="Proteomes" id="UP000003959"/>
    </source>
</evidence>
<dbReference type="GO" id="GO:0005737">
    <property type="term" value="C:cytoplasm"/>
    <property type="evidence" value="ECO:0007669"/>
    <property type="project" value="UniProtKB-SubCell"/>
</dbReference>
<dbReference type="PROSITE" id="PS50151">
    <property type="entry name" value="UVR"/>
    <property type="match status" value="1"/>
</dbReference>
<dbReference type="SUPFAM" id="SSF52540">
    <property type="entry name" value="P-loop containing nucleoside triphosphate hydrolases"/>
    <property type="match status" value="2"/>
</dbReference>
<dbReference type="GO" id="GO:0003677">
    <property type="term" value="F:DNA binding"/>
    <property type="evidence" value="ECO:0007669"/>
    <property type="project" value="UniProtKB-UniRule"/>
</dbReference>
<comment type="subunit">
    <text evidence="10 12 13">Forms a heterotetramer with UvrA during the search for lesions. Interacts with UvrC in an incision complex.</text>
</comment>
<dbReference type="InterPro" id="IPR041471">
    <property type="entry name" value="UvrB_inter"/>
</dbReference>
<dbReference type="PROSITE" id="PS51194">
    <property type="entry name" value="HELICASE_CTER"/>
    <property type="match status" value="1"/>
</dbReference>
<comment type="similarity">
    <text evidence="2 12 13">Belongs to the UvrB family.</text>
</comment>
<dbReference type="InterPro" id="IPR001943">
    <property type="entry name" value="UVR_dom"/>
</dbReference>
<evidence type="ECO:0000256" key="2">
    <source>
        <dbReference type="ARBA" id="ARBA00008533"/>
    </source>
</evidence>
<dbReference type="Pfam" id="PF00271">
    <property type="entry name" value="Helicase_C"/>
    <property type="match status" value="1"/>
</dbReference>
<gene>
    <name evidence="12" type="primary">uvrB</name>
    <name evidence="18" type="ORF">LYNGBM3L_36690</name>
</gene>
<feature type="binding site" evidence="12">
    <location>
        <begin position="62"/>
        <end position="69"/>
    </location>
    <ligand>
        <name>ATP</name>
        <dbReference type="ChEBI" id="CHEBI:30616"/>
    </ligand>
</feature>
<feature type="domain" description="Helicase C-terminal" evidence="17">
    <location>
        <begin position="453"/>
        <end position="615"/>
    </location>
</feature>
<feature type="domain" description="Helicase ATP-binding" evidence="16">
    <location>
        <begin position="49"/>
        <end position="202"/>
    </location>
</feature>
<evidence type="ECO:0000256" key="9">
    <source>
        <dbReference type="ARBA" id="ARBA00023204"/>
    </source>
</evidence>
<protein>
    <recommendedName>
        <fullName evidence="11 12">UvrABC system protein B</fullName>
        <shortName evidence="12">Protein UvrB</shortName>
    </recommendedName>
    <alternativeName>
        <fullName evidence="12">Excinuclease ABC subunit B</fullName>
    </alternativeName>
</protein>
<dbReference type="EMBL" id="GL890851">
    <property type="protein sequence ID" value="EGJ33332.1"/>
    <property type="molecule type" value="Genomic_DNA"/>
</dbReference>
<evidence type="ECO:0000256" key="12">
    <source>
        <dbReference type="HAMAP-Rule" id="MF_00204"/>
    </source>
</evidence>
<evidence type="ECO:0000259" key="15">
    <source>
        <dbReference type="PROSITE" id="PS50151"/>
    </source>
</evidence>
<dbReference type="InterPro" id="IPR014001">
    <property type="entry name" value="Helicase_ATP-bd"/>
</dbReference>
<keyword evidence="8 12" id="KW-0267">Excision nuclease</keyword>
<evidence type="ECO:0000256" key="10">
    <source>
        <dbReference type="ARBA" id="ARBA00026033"/>
    </source>
</evidence>
<organism evidence="18 19">
    <name type="scientific">Moorena producens 3L</name>
    <dbReference type="NCBI Taxonomy" id="489825"/>
    <lineage>
        <taxon>Bacteria</taxon>
        <taxon>Bacillati</taxon>
        <taxon>Cyanobacteriota</taxon>
        <taxon>Cyanophyceae</taxon>
        <taxon>Coleofasciculales</taxon>
        <taxon>Coleofasciculaceae</taxon>
        <taxon>Moorena</taxon>
    </lineage>
</organism>
<keyword evidence="19" id="KW-1185">Reference proteome</keyword>
<reference evidence="19" key="1">
    <citation type="journal article" date="2011" name="Proc. Natl. Acad. Sci. U.S.A.">
        <title>Genomic insights into the physiology and ecology of the marine filamentous cyanobacterium Lyngbya majuscula.</title>
        <authorList>
            <person name="Jones A.C."/>
            <person name="Monroe E.A."/>
            <person name="Podell S."/>
            <person name="Hess W.R."/>
            <person name="Klages S."/>
            <person name="Esquenazi E."/>
            <person name="Niessen S."/>
            <person name="Hoover H."/>
            <person name="Rothmann M."/>
            <person name="Lasken R.S."/>
            <person name="Yates J.R.III."/>
            <person name="Reinhardt R."/>
            <person name="Kube M."/>
            <person name="Burkart M.D."/>
            <person name="Allen E.E."/>
            <person name="Dorrestein P.C."/>
            <person name="Gerwick W.H."/>
            <person name="Gerwick L."/>
        </authorList>
    </citation>
    <scope>NUCLEOTIDE SEQUENCE [LARGE SCALE GENOMIC DNA]</scope>
    <source>
        <strain evidence="19">3L</strain>
    </source>
</reference>
<dbReference type="Gene3D" id="4.10.860.10">
    <property type="entry name" value="UVR domain"/>
    <property type="match status" value="1"/>
</dbReference>
<dbReference type="Pfam" id="PF02151">
    <property type="entry name" value="UVR"/>
    <property type="match status" value="1"/>
</dbReference>
<evidence type="ECO:0000313" key="18">
    <source>
        <dbReference type="EMBL" id="EGJ33332.1"/>
    </source>
</evidence>
<dbReference type="Pfam" id="PF17757">
    <property type="entry name" value="UvrB_inter"/>
    <property type="match status" value="1"/>
</dbReference>
<dbReference type="InterPro" id="IPR027417">
    <property type="entry name" value="P-loop_NTPase"/>
</dbReference>
<keyword evidence="3 12" id="KW-0963">Cytoplasm</keyword>
<name>F4XPW5_9CYAN</name>
<dbReference type="CDD" id="cd17916">
    <property type="entry name" value="DEXHc_UvrB"/>
    <property type="match status" value="1"/>
</dbReference>
<evidence type="ECO:0000256" key="11">
    <source>
        <dbReference type="ARBA" id="ARBA00029504"/>
    </source>
</evidence>
<evidence type="ECO:0000256" key="7">
    <source>
        <dbReference type="ARBA" id="ARBA00022840"/>
    </source>
</evidence>
<evidence type="ECO:0000256" key="1">
    <source>
        <dbReference type="ARBA" id="ARBA00004496"/>
    </source>
</evidence>
<dbReference type="InterPro" id="IPR024759">
    <property type="entry name" value="UvrB_YAD/RRR_dom"/>
</dbReference>
<dbReference type="SMART" id="SM00487">
    <property type="entry name" value="DEXDc"/>
    <property type="match status" value="1"/>
</dbReference>
<evidence type="ECO:0000256" key="5">
    <source>
        <dbReference type="ARBA" id="ARBA00022763"/>
    </source>
</evidence>
<dbReference type="InterPro" id="IPR006935">
    <property type="entry name" value="Helicase/UvrB_N"/>
</dbReference>
<comment type="function">
    <text evidence="12">The UvrABC repair system catalyzes the recognition and processing of DNA lesions. A damage recognition complex composed of 2 UvrA and 2 UvrB subunits scans DNA for abnormalities. Upon binding of the UvrA(2)B(2) complex to a putative damaged site, the DNA wraps around one UvrB monomer. DNA wrap is dependent on ATP binding by UvrB and probably causes local melting of the DNA helix, facilitating insertion of UvrB beta-hairpin between the DNA strands. Then UvrB probes one DNA strand for the presence of a lesion. If a lesion is found the UvrA subunits dissociate and the UvrB-DNA preincision complex is formed. This complex is subsequently bound by UvrC and the second UvrB is released. If no lesion is found, the DNA wraps around the other UvrB subunit that will check the other stand for damage.</text>
</comment>
<keyword evidence="9 12" id="KW-0234">DNA repair</keyword>
<dbReference type="SUPFAM" id="SSF46600">
    <property type="entry name" value="C-terminal UvrC-binding domain of UvrB"/>
    <property type="match status" value="1"/>
</dbReference>
<dbReference type="GO" id="GO:0005524">
    <property type="term" value="F:ATP binding"/>
    <property type="evidence" value="ECO:0007669"/>
    <property type="project" value="UniProtKB-UniRule"/>
</dbReference>
<dbReference type="PANTHER" id="PTHR24029:SF0">
    <property type="entry name" value="UVRABC SYSTEM PROTEIN B"/>
    <property type="match status" value="1"/>
</dbReference>
<dbReference type="InterPro" id="IPR001650">
    <property type="entry name" value="Helicase_C-like"/>
</dbReference>
<dbReference type="PROSITE" id="PS51192">
    <property type="entry name" value="HELICASE_ATP_BIND_1"/>
    <property type="match status" value="1"/>
</dbReference>
<dbReference type="eggNOG" id="COG0556">
    <property type="taxonomic scope" value="Bacteria"/>
</dbReference>
<keyword evidence="7 12" id="KW-0067">ATP-binding</keyword>
<dbReference type="InterPro" id="IPR004807">
    <property type="entry name" value="UvrB"/>
</dbReference>
<comment type="subcellular location">
    <subcellularLocation>
        <location evidence="1 12 13">Cytoplasm</location>
    </subcellularLocation>
</comment>
<dbReference type="GO" id="GO:0016887">
    <property type="term" value="F:ATP hydrolysis activity"/>
    <property type="evidence" value="ECO:0007669"/>
    <property type="project" value="InterPro"/>
</dbReference>
<dbReference type="GO" id="GO:0009381">
    <property type="term" value="F:excinuclease ABC activity"/>
    <property type="evidence" value="ECO:0007669"/>
    <property type="project" value="UniProtKB-UniRule"/>
</dbReference>
<feature type="coiled-coil region" evidence="14">
    <location>
        <begin position="279"/>
        <end position="306"/>
    </location>
</feature>
<sequence>MYKNYDEIIDSIFTDFFLAVPEASKMLFNLEAPFQPTGDQPQAISQLTTYLKAGNRIQTLLGATGTGKTFSVASVIEKVGKPTLLLAHNKTLAAQLCNELRGFFPHNAVEYFISYYDYYQPEAYIPVTDTYIEKTASINDEIDMLRHSATRSLFERRDVIVVASISCIYGLGIPSEYLKASIPLRVNTEVDQRQLLRDLVSVQYSRNDLELGRGRFRVKGDVLEIGPAYEDRIIRVEFFGDEIDAIHYVDPVTGGIFQSVEGVNIYPARHFVTPDERLEEACNAIKAELEERLAQLEQAGNLLEAQRLEQRTRYDLEMLLEIGYCNGVENYSRHLAGRKLGEPPECLIDYFPEDWLLVVDESHVTVPQIRGMYNGDRARKQVLIDHGFRLPSAADNRPLKAEEFWAKVNQCIFVSATPGDWEMEESQGRVVEQIIRPTGVLDPEIFVRPTVAQVDDLLAEIKQRVDCQERVLVTTLTKRMAEDLTEYLQERDIRISYLHSDINSIERIEILQGLRQGEFDVLVGVNLLREGLDLPEVSLVAILDADKEGFLRAERSLIQTIGRAARHVRGQAIMYADTLTKSMRKAIDETNRRRKIQSEYNIKNNIIPQPIRKTANNPILTFLDVSRRLNAQQFESVFEQVDDVPLEKIPELINQLEEQMKEAAKTLEFETAAKLRDRIKQLRDKLLVDTPRSKDAGILRSTTRLAQPGRNQEE</sequence>
<evidence type="ECO:0000256" key="4">
    <source>
        <dbReference type="ARBA" id="ARBA00022741"/>
    </source>
</evidence>
<dbReference type="Gene3D" id="3.40.50.300">
    <property type="entry name" value="P-loop containing nucleotide triphosphate hydrolases"/>
    <property type="match status" value="3"/>
</dbReference>
<dbReference type="PANTHER" id="PTHR24029">
    <property type="entry name" value="UVRABC SYSTEM PROTEIN B"/>
    <property type="match status" value="1"/>
</dbReference>
<dbReference type="NCBIfam" id="NF003673">
    <property type="entry name" value="PRK05298.1"/>
    <property type="match status" value="1"/>
</dbReference>
<proteinExistence type="inferred from homology"/>
<dbReference type="Pfam" id="PF04851">
    <property type="entry name" value="ResIII"/>
    <property type="match status" value="1"/>
</dbReference>
<feature type="coiled-coil region" evidence="14">
    <location>
        <begin position="646"/>
        <end position="673"/>
    </location>
</feature>
<dbReference type="NCBIfam" id="TIGR00631">
    <property type="entry name" value="uvrb"/>
    <property type="match status" value="1"/>
</dbReference>
<evidence type="ECO:0000259" key="17">
    <source>
        <dbReference type="PROSITE" id="PS51194"/>
    </source>
</evidence>
<dbReference type="Proteomes" id="UP000003959">
    <property type="component" value="Unassembled WGS sequence"/>
</dbReference>
<keyword evidence="6 12" id="KW-0228">DNA excision</keyword>
<dbReference type="GO" id="GO:0009380">
    <property type="term" value="C:excinuclease repair complex"/>
    <property type="evidence" value="ECO:0007669"/>
    <property type="project" value="InterPro"/>
</dbReference>
<dbReference type="CDD" id="cd18790">
    <property type="entry name" value="SF2_C_UvrB"/>
    <property type="match status" value="1"/>
</dbReference>
<dbReference type="HOGENOM" id="CLU_009621_2_1_3"/>
<dbReference type="GO" id="GO:0006289">
    <property type="term" value="P:nucleotide-excision repair"/>
    <property type="evidence" value="ECO:0007669"/>
    <property type="project" value="UniProtKB-UniRule"/>
</dbReference>
<evidence type="ECO:0000256" key="6">
    <source>
        <dbReference type="ARBA" id="ARBA00022769"/>
    </source>
</evidence>
<keyword evidence="4 12" id="KW-0547">Nucleotide-binding</keyword>
<dbReference type="Pfam" id="PF12344">
    <property type="entry name" value="UvrB"/>
    <property type="match status" value="1"/>
</dbReference>
<evidence type="ECO:0000256" key="3">
    <source>
        <dbReference type="ARBA" id="ARBA00022490"/>
    </source>
</evidence>
<dbReference type="GO" id="GO:0009432">
    <property type="term" value="P:SOS response"/>
    <property type="evidence" value="ECO:0007669"/>
    <property type="project" value="UniProtKB-UniRule"/>
</dbReference>
<dbReference type="HAMAP" id="MF_00204">
    <property type="entry name" value="UvrB"/>
    <property type="match status" value="1"/>
</dbReference>